<evidence type="ECO:0000313" key="2">
    <source>
        <dbReference type="Proteomes" id="UP000176901"/>
    </source>
</evidence>
<sequence>MQVFEYYFNPKAQKDRFFEVFSLEPQKDPSLGNFYIVGELSHTLPQNSGLLQKLAKLISQEYSLSLDVKSQDAFFRALLQKTNGFFAQELRKGNVDWLGNLHIVFLHIKNSGKKSSVMFSKTGGSKVFMARGTNVVDLGKNLQGSSHGAELFGNAVSLQAFAQDKLIVLTKDIADALVRGNILSDISALSGAKQFQLFFKKHNKIFSRLSGILFAVLAEELIAHTPPLSFLKKSMFSLKLPKLRVSLSQLFRFPVSKIQTSFPALKDPIRQKIAMLAVFGALLAGGFLAFQGEKKELQREAQTVMLQIQVIQKEAESALELHDARSANILLQEAWKKASLRTGKEVPFRETFSALQEKLEQQLLAINNIHSVKDPAVLLDIKKQNTNLIPQSMILAQRSLYFFNPFSPAIFIFDLENETGKTFSASKAIRNGISLAGSALLLEEPNTLLRVEQDGRMEPFLLSSLSFLGGMAGFDKNIYILNSQQGSITKYEDPLSNAAAPSAWMREESLKKPAKAKSMAIDGNVWILTADNILERYFGGLWQEDMKPLVFPLIENAAMVKVFPGIPYLYILDPAESRIILLTKFGDLVKQYMVEIQDPLLDFTVSKNGNTLYLLAGSKVFAIEAE</sequence>
<comment type="caution">
    <text evidence="1">The sequence shown here is derived from an EMBL/GenBank/DDBJ whole genome shotgun (WGS) entry which is preliminary data.</text>
</comment>
<evidence type="ECO:0000313" key="1">
    <source>
        <dbReference type="EMBL" id="OHA67329.1"/>
    </source>
</evidence>
<dbReference type="Proteomes" id="UP000176901">
    <property type="component" value="Unassembled WGS sequence"/>
</dbReference>
<gene>
    <name evidence="1" type="ORF">A3C82_01625</name>
</gene>
<organism evidence="1 2">
    <name type="scientific">Candidatus Wildermuthbacteria bacterium RIFCSPHIGHO2_02_FULL_47_12</name>
    <dbReference type="NCBI Taxonomy" id="1802451"/>
    <lineage>
        <taxon>Bacteria</taxon>
        <taxon>Candidatus Wildermuthiibacteriota</taxon>
    </lineage>
</organism>
<accession>A0A1G2R4M7</accession>
<protein>
    <recommendedName>
        <fullName evidence="3">PPM-type phosphatase domain-containing protein</fullName>
    </recommendedName>
</protein>
<dbReference type="AlphaFoldDB" id="A0A1G2R4M7"/>
<dbReference type="STRING" id="1802451.A3C82_01625"/>
<name>A0A1G2R4M7_9BACT</name>
<proteinExistence type="predicted"/>
<evidence type="ECO:0008006" key="3">
    <source>
        <dbReference type="Google" id="ProtNLM"/>
    </source>
</evidence>
<reference evidence="1 2" key="1">
    <citation type="journal article" date="2016" name="Nat. Commun.">
        <title>Thousands of microbial genomes shed light on interconnected biogeochemical processes in an aquifer system.</title>
        <authorList>
            <person name="Anantharaman K."/>
            <person name="Brown C.T."/>
            <person name="Hug L.A."/>
            <person name="Sharon I."/>
            <person name="Castelle C.J."/>
            <person name="Probst A.J."/>
            <person name="Thomas B.C."/>
            <person name="Singh A."/>
            <person name="Wilkins M.J."/>
            <person name="Karaoz U."/>
            <person name="Brodie E.L."/>
            <person name="Williams K.H."/>
            <person name="Hubbard S.S."/>
            <person name="Banfield J.F."/>
        </authorList>
    </citation>
    <scope>NUCLEOTIDE SEQUENCE [LARGE SCALE GENOMIC DNA]</scope>
</reference>
<dbReference type="EMBL" id="MHTW01000014">
    <property type="protein sequence ID" value="OHA67329.1"/>
    <property type="molecule type" value="Genomic_DNA"/>
</dbReference>